<keyword evidence="1" id="KW-1133">Transmembrane helix</keyword>
<dbReference type="EMBL" id="SDIF01000005">
    <property type="protein sequence ID" value="RXS70404.1"/>
    <property type="molecule type" value="Genomic_DNA"/>
</dbReference>
<organism evidence="2 3">
    <name type="scientific">Streptomyces sioyaensis</name>
    <dbReference type="NCBI Taxonomy" id="67364"/>
    <lineage>
        <taxon>Bacteria</taxon>
        <taxon>Bacillati</taxon>
        <taxon>Actinomycetota</taxon>
        <taxon>Actinomycetes</taxon>
        <taxon>Kitasatosporales</taxon>
        <taxon>Streptomycetaceae</taxon>
        <taxon>Streptomyces</taxon>
    </lineage>
</organism>
<feature type="transmembrane region" description="Helical" evidence="1">
    <location>
        <begin position="6"/>
        <end position="26"/>
    </location>
</feature>
<dbReference type="InterPro" id="IPR025962">
    <property type="entry name" value="SdpI/YhfL"/>
</dbReference>
<evidence type="ECO:0000313" key="3">
    <source>
        <dbReference type="Proteomes" id="UP000289482"/>
    </source>
</evidence>
<sequence>MTSQSVAGIVLSGIFAVAAVIVGVIAGKSRKGTLRRNSFAGMRSKETRSGDAAWRAGQHAAQRKYVRLIPVLVLAAVASLVNAFLGGPSWVYVVIVVTSGSVDAVIALSSTTAARAAVREERRHLD</sequence>
<keyword evidence="1" id="KW-0812">Transmembrane</keyword>
<keyword evidence="3" id="KW-1185">Reference proteome</keyword>
<name>A0A4Q1RAC4_9ACTN</name>
<dbReference type="RefSeq" id="WP_129244677.1">
    <property type="nucleotide sequence ID" value="NZ_JABZEL010000002.1"/>
</dbReference>
<evidence type="ECO:0000313" key="2">
    <source>
        <dbReference type="EMBL" id="RXS70404.1"/>
    </source>
</evidence>
<protein>
    <submittedName>
        <fullName evidence="2">SdpI family protein</fullName>
    </submittedName>
</protein>
<keyword evidence="1" id="KW-0472">Membrane</keyword>
<gene>
    <name evidence="2" type="ORF">EST54_02945</name>
</gene>
<feature type="transmembrane region" description="Helical" evidence="1">
    <location>
        <begin position="91"/>
        <end position="114"/>
    </location>
</feature>
<dbReference type="AlphaFoldDB" id="A0A4Q1RAC4"/>
<dbReference type="Pfam" id="PF13630">
    <property type="entry name" value="SdpI"/>
    <property type="match status" value="1"/>
</dbReference>
<proteinExistence type="predicted"/>
<evidence type="ECO:0000256" key="1">
    <source>
        <dbReference type="SAM" id="Phobius"/>
    </source>
</evidence>
<dbReference type="GeneID" id="95776962"/>
<dbReference type="Proteomes" id="UP000289482">
    <property type="component" value="Unassembled WGS sequence"/>
</dbReference>
<feature type="transmembrane region" description="Helical" evidence="1">
    <location>
        <begin position="65"/>
        <end position="85"/>
    </location>
</feature>
<comment type="caution">
    <text evidence="2">The sequence shown here is derived from an EMBL/GenBank/DDBJ whole genome shotgun (WGS) entry which is preliminary data.</text>
</comment>
<accession>A0A4Q1RAC4</accession>
<reference evidence="2 3" key="1">
    <citation type="submission" date="2019-01" db="EMBL/GenBank/DDBJ databases">
        <title>Draft genome sequences of the type strain Streptomyces sioyaensis DSM 40032 and its novel strain, TM32, a thermotolerant antibiotics-producing actinobacterium.</title>
        <authorList>
            <person name="Nakaew N."/>
            <person name="Lumyong S."/>
            <person name="Sloan W.T."/>
            <person name="Sungthong R."/>
        </authorList>
    </citation>
    <scope>NUCLEOTIDE SEQUENCE [LARGE SCALE GENOMIC DNA]</scope>
    <source>
        <strain evidence="2 3">DSM 40032</strain>
    </source>
</reference>